<protein>
    <submittedName>
        <fullName evidence="1">Uncharacterized protein</fullName>
    </submittedName>
</protein>
<comment type="caution">
    <text evidence="1">The sequence shown here is derived from an EMBL/GenBank/DDBJ whole genome shotgun (WGS) entry which is preliminary data.</text>
</comment>
<dbReference type="EMBL" id="MPDP01000001">
    <property type="protein sequence ID" value="KAK1499423.1"/>
    <property type="molecule type" value="Genomic_DNA"/>
</dbReference>
<reference evidence="1" key="1">
    <citation type="submission" date="2016-11" db="EMBL/GenBank/DDBJ databases">
        <title>The genome sequence of Colletotrichum cuscutae.</title>
        <authorList>
            <person name="Baroncelli R."/>
        </authorList>
    </citation>
    <scope>NUCLEOTIDE SEQUENCE</scope>
    <source>
        <strain evidence="1">IMI 304802</strain>
    </source>
</reference>
<proteinExistence type="predicted"/>
<name>A0AAI9YDZ3_9PEZI</name>
<evidence type="ECO:0000313" key="1">
    <source>
        <dbReference type="EMBL" id="KAK1499423.1"/>
    </source>
</evidence>
<keyword evidence="2" id="KW-1185">Reference proteome</keyword>
<organism evidence="1 2">
    <name type="scientific">Colletotrichum cuscutae</name>
    <dbReference type="NCBI Taxonomy" id="1209917"/>
    <lineage>
        <taxon>Eukaryota</taxon>
        <taxon>Fungi</taxon>
        <taxon>Dikarya</taxon>
        <taxon>Ascomycota</taxon>
        <taxon>Pezizomycotina</taxon>
        <taxon>Sordariomycetes</taxon>
        <taxon>Hypocreomycetidae</taxon>
        <taxon>Glomerellales</taxon>
        <taxon>Glomerellaceae</taxon>
        <taxon>Colletotrichum</taxon>
        <taxon>Colletotrichum acutatum species complex</taxon>
    </lineage>
</organism>
<dbReference type="Proteomes" id="UP001239213">
    <property type="component" value="Unassembled WGS sequence"/>
</dbReference>
<gene>
    <name evidence="1" type="ORF">CCUS01_00147</name>
</gene>
<evidence type="ECO:0000313" key="2">
    <source>
        <dbReference type="Proteomes" id="UP001239213"/>
    </source>
</evidence>
<sequence length="114" mass="12845">MYDTVVAGQDRSRCHFEPYFDVSHKVRGEAVTPPPRCAALLELHIIFVSDITVIQQYSRKTTAVRYSSPYGVPPKRLSLSCFEADGDDALRNEVRGMKVGLRSKNITIPKPQSY</sequence>
<dbReference type="AlphaFoldDB" id="A0AAI9YDZ3"/>
<accession>A0AAI9YDZ3</accession>